<feature type="chain" id="PRO_5038860688" evidence="1">
    <location>
        <begin position="21"/>
        <end position="166"/>
    </location>
</feature>
<dbReference type="OrthoDB" id="3537283at2"/>
<sequence>MTRLLLALALVAALGCGGGAERLTVNGLPVPGGFAIAYVHSVYQAPAAEMFTVEGRRFTMRAVVSSSDSVLDYYALDGTRSRASGGLWVLRLAAPATYDGLSLLTTSIGRRTLIAGGRCLPLYPASGAAEARVAVRLTPGVRGRSCPAPYDRLAAAGAALTTSRSS</sequence>
<keyword evidence="3" id="KW-1185">Reference proteome</keyword>
<dbReference type="Proteomes" id="UP000295157">
    <property type="component" value="Unassembled WGS sequence"/>
</dbReference>
<name>A0A4R4NRQ8_9ACTN</name>
<organism evidence="2 3">
    <name type="scientific">Nonomuraea longispora</name>
    <dbReference type="NCBI Taxonomy" id="1848320"/>
    <lineage>
        <taxon>Bacteria</taxon>
        <taxon>Bacillati</taxon>
        <taxon>Actinomycetota</taxon>
        <taxon>Actinomycetes</taxon>
        <taxon>Streptosporangiales</taxon>
        <taxon>Streptosporangiaceae</taxon>
        <taxon>Nonomuraea</taxon>
    </lineage>
</organism>
<evidence type="ECO:0000313" key="3">
    <source>
        <dbReference type="Proteomes" id="UP000295157"/>
    </source>
</evidence>
<accession>A0A4R4NRQ8</accession>
<dbReference type="EMBL" id="SMJZ01000007">
    <property type="protein sequence ID" value="TDC10640.1"/>
    <property type="molecule type" value="Genomic_DNA"/>
</dbReference>
<dbReference type="AlphaFoldDB" id="A0A4R4NRQ8"/>
<protein>
    <submittedName>
        <fullName evidence="2">DUF1850 domain-containing protein</fullName>
    </submittedName>
</protein>
<gene>
    <name evidence="2" type="ORF">E1267_03560</name>
</gene>
<reference evidence="2 3" key="1">
    <citation type="submission" date="2019-02" db="EMBL/GenBank/DDBJ databases">
        <title>Draft genome sequences of novel Actinobacteria.</title>
        <authorList>
            <person name="Sahin N."/>
            <person name="Ay H."/>
            <person name="Saygin H."/>
        </authorList>
    </citation>
    <scope>NUCLEOTIDE SEQUENCE [LARGE SCALE GENOMIC DNA]</scope>
    <source>
        <strain evidence="2 3">KC201</strain>
    </source>
</reference>
<keyword evidence="1" id="KW-0732">Signal</keyword>
<proteinExistence type="predicted"/>
<dbReference type="PROSITE" id="PS51257">
    <property type="entry name" value="PROKAR_LIPOPROTEIN"/>
    <property type="match status" value="1"/>
</dbReference>
<evidence type="ECO:0000256" key="1">
    <source>
        <dbReference type="SAM" id="SignalP"/>
    </source>
</evidence>
<comment type="caution">
    <text evidence="2">The sequence shown here is derived from an EMBL/GenBank/DDBJ whole genome shotgun (WGS) entry which is preliminary data.</text>
</comment>
<evidence type="ECO:0000313" key="2">
    <source>
        <dbReference type="EMBL" id="TDC10640.1"/>
    </source>
</evidence>
<feature type="signal peptide" evidence="1">
    <location>
        <begin position="1"/>
        <end position="20"/>
    </location>
</feature>